<accession>A0ABV7F675</accession>
<dbReference type="PANTHER" id="PTHR19328">
    <property type="entry name" value="HEDGEHOG-INTERACTING PROTEIN"/>
    <property type="match status" value="1"/>
</dbReference>
<keyword evidence="3" id="KW-1185">Reference proteome</keyword>
<proteinExistence type="predicted"/>
<evidence type="ECO:0000313" key="3">
    <source>
        <dbReference type="Proteomes" id="UP001595530"/>
    </source>
</evidence>
<feature type="domain" description="Glucose/Sorbosone dehydrogenase" evidence="1">
    <location>
        <begin position="18"/>
        <end position="351"/>
    </location>
</feature>
<dbReference type="PANTHER" id="PTHR19328:SF75">
    <property type="entry name" value="ALDOSE SUGAR DEHYDROGENASE YLII"/>
    <property type="match status" value="1"/>
</dbReference>
<evidence type="ECO:0000313" key="2">
    <source>
        <dbReference type="EMBL" id="MFC3110583.1"/>
    </source>
</evidence>
<dbReference type="Pfam" id="PF07995">
    <property type="entry name" value="GSDH"/>
    <property type="match status" value="1"/>
</dbReference>
<reference evidence="3" key="1">
    <citation type="journal article" date="2019" name="Int. J. Syst. Evol. Microbiol.">
        <title>The Global Catalogue of Microorganisms (GCM) 10K type strain sequencing project: providing services to taxonomists for standard genome sequencing and annotation.</title>
        <authorList>
            <consortium name="The Broad Institute Genomics Platform"/>
            <consortium name="The Broad Institute Genome Sequencing Center for Infectious Disease"/>
            <person name="Wu L."/>
            <person name="Ma J."/>
        </authorList>
    </citation>
    <scope>NUCLEOTIDE SEQUENCE [LARGE SCALE GENOMIC DNA]</scope>
    <source>
        <strain evidence="3">KCTC 42986</strain>
    </source>
</reference>
<gene>
    <name evidence="2" type="ORF">ACFOFO_21920</name>
</gene>
<dbReference type="InterPro" id="IPR011041">
    <property type="entry name" value="Quinoprot_gluc/sorb_DH_b-prop"/>
</dbReference>
<organism evidence="2 3">
    <name type="scientific">Undibacterium arcticum</name>
    <dbReference type="NCBI Taxonomy" id="1762892"/>
    <lineage>
        <taxon>Bacteria</taxon>
        <taxon>Pseudomonadati</taxon>
        <taxon>Pseudomonadota</taxon>
        <taxon>Betaproteobacteria</taxon>
        <taxon>Burkholderiales</taxon>
        <taxon>Oxalobacteraceae</taxon>
        <taxon>Undibacterium</taxon>
    </lineage>
</organism>
<protein>
    <submittedName>
        <fullName evidence="2">PQQ-dependent sugar dehydrogenase</fullName>
    </submittedName>
</protein>
<comment type="caution">
    <text evidence="2">The sequence shown here is derived from an EMBL/GenBank/DDBJ whole genome shotgun (WGS) entry which is preliminary data.</text>
</comment>
<dbReference type="RefSeq" id="WP_390332856.1">
    <property type="nucleotide sequence ID" value="NZ_JBHRTP010000082.1"/>
</dbReference>
<dbReference type="Proteomes" id="UP001595530">
    <property type="component" value="Unassembled WGS sequence"/>
</dbReference>
<name>A0ABV7F675_9BURK</name>
<sequence>MALQTVATGLSSPLFLTAPSADARLFIVERPGRIRIVQDGALLPIAFLDIRNRTTVDGERGVLSLAFDPQYASNGFFYVYFTDLDGNIAIERFSTSVLNPNVADPLSSLRIMSIPHPDFSNHNGGLLAFGPDGDLYIGTGDGGSAGDPHGNAQNTNSLLGKLLRIDVSASTAVQPYAVPASNPFINQNGKRPEIWAYGLRNPWRYAFDAATNLLYIADVGQERREEVDVASANAGGLNYGWNIMEGTLCYPSGACNQQGLRLPVLEYAHDDTVSNSVCSIIGGYVYRGSAIPELRGSYLYSDLCAGWLKSFAYLNGAATHQMDWGNQGVGLILSFGEDAQQELYLLSDNGSVYRIVRK</sequence>
<evidence type="ECO:0000259" key="1">
    <source>
        <dbReference type="Pfam" id="PF07995"/>
    </source>
</evidence>
<dbReference type="Gene3D" id="2.120.10.30">
    <property type="entry name" value="TolB, C-terminal domain"/>
    <property type="match status" value="1"/>
</dbReference>
<dbReference type="InterPro" id="IPR011042">
    <property type="entry name" value="6-blade_b-propeller_TolB-like"/>
</dbReference>
<dbReference type="EMBL" id="JBHRTP010000082">
    <property type="protein sequence ID" value="MFC3110583.1"/>
    <property type="molecule type" value="Genomic_DNA"/>
</dbReference>
<dbReference type="SUPFAM" id="SSF50952">
    <property type="entry name" value="Soluble quinoprotein glucose dehydrogenase"/>
    <property type="match status" value="1"/>
</dbReference>
<dbReference type="InterPro" id="IPR012938">
    <property type="entry name" value="Glc/Sorbosone_DH"/>
</dbReference>